<evidence type="ECO:0000313" key="1">
    <source>
        <dbReference type="EMBL" id="WAT93881.1"/>
    </source>
</evidence>
<sequence>MFYSNVQYTEDYVNWGEKDYWASPLETLEKMKGDCEDIAIAKYFSLIYKGVPIENLRLSYIKHLNKIHIVLEYVDNNVFIILDNRFEAIYFSNDDYLATRIASFNHHNLWVNETVIGKSRRMMRKWDELLSRLDIFHNHKAIELEQSLSHELYY</sequence>
<dbReference type="RefSeq" id="WP_162781070.1">
    <property type="nucleotide sequence ID" value="NZ_CP114197.1"/>
</dbReference>
<proteinExistence type="predicted"/>
<organism evidence="1 2">
    <name type="scientific">Vibrio parahaemolyticus</name>
    <dbReference type="NCBI Taxonomy" id="670"/>
    <lineage>
        <taxon>Bacteria</taxon>
        <taxon>Pseudomonadati</taxon>
        <taxon>Pseudomonadota</taxon>
        <taxon>Gammaproteobacteria</taxon>
        <taxon>Vibrionales</taxon>
        <taxon>Vibrionaceae</taxon>
        <taxon>Vibrio</taxon>
    </lineage>
</organism>
<keyword evidence="1" id="KW-0614">Plasmid</keyword>
<dbReference type="InterPro" id="IPR010319">
    <property type="entry name" value="Transglutaminase-like_Cys_pept"/>
</dbReference>
<reference evidence="1" key="1">
    <citation type="submission" date="2023-06" db="EMBL/GenBank/DDBJ databases">
        <title>Vibrio parahaemolyticus become highly virulent by producing novel Tc toxins.</title>
        <authorList>
            <person name="Yang F."/>
            <person name="You Y."/>
            <person name="Lai Q."/>
            <person name="Xu L."/>
            <person name="Li F."/>
        </authorList>
    </citation>
    <scope>NUCLEOTIDE SEQUENCE</scope>
    <source>
        <strain evidence="1">Vp-HL-202005</strain>
        <plasmid evidence="1">pHLB</plasmid>
    </source>
</reference>
<dbReference type="EMBL" id="CP114197">
    <property type="protein sequence ID" value="WAT93881.1"/>
    <property type="molecule type" value="Genomic_DNA"/>
</dbReference>
<dbReference type="Pfam" id="PF06035">
    <property type="entry name" value="Peptidase_C93"/>
    <property type="match status" value="1"/>
</dbReference>
<gene>
    <name evidence="1" type="ORF">O1Q84_26790</name>
</gene>
<dbReference type="AlphaFoldDB" id="A0AA47LA22"/>
<protein>
    <submittedName>
        <fullName evidence="1">Transglutaminase-like cysteine peptidase</fullName>
    </submittedName>
</protein>
<accession>A0AA47LA22</accession>
<evidence type="ECO:0000313" key="2">
    <source>
        <dbReference type="Proteomes" id="UP001156560"/>
    </source>
</evidence>
<dbReference type="Proteomes" id="UP001156560">
    <property type="component" value="Plasmid pHLB"/>
</dbReference>
<dbReference type="PANTHER" id="PTHR39327:SF1">
    <property type="entry name" value="BLR5470 PROTEIN"/>
    <property type="match status" value="1"/>
</dbReference>
<name>A0AA47LA22_VIBPH</name>
<dbReference type="Gene3D" id="3.10.620.30">
    <property type="match status" value="1"/>
</dbReference>
<geneLocation type="plasmid" evidence="1 2">
    <name>pHLB</name>
</geneLocation>
<dbReference type="PANTHER" id="PTHR39327">
    <property type="match status" value="1"/>
</dbReference>